<dbReference type="InterPro" id="IPR011990">
    <property type="entry name" value="TPR-like_helical_dom_sf"/>
</dbReference>
<gene>
    <name evidence="6" type="primary">Aste57867_154</name>
    <name evidence="5" type="ORF">As57867_000154</name>
    <name evidence="6" type="ORF">ASTE57867_154</name>
</gene>
<dbReference type="GO" id="GO:0006396">
    <property type="term" value="P:RNA processing"/>
    <property type="evidence" value="ECO:0007669"/>
    <property type="project" value="InterPro"/>
</dbReference>
<feature type="domain" description="RRM" evidence="4">
    <location>
        <begin position="576"/>
        <end position="654"/>
    </location>
</feature>
<dbReference type="SUPFAM" id="SSF54928">
    <property type="entry name" value="RNA-binding domain, RBD"/>
    <property type="match status" value="1"/>
</dbReference>
<evidence type="ECO:0000313" key="6">
    <source>
        <dbReference type="EMBL" id="VFT77380.1"/>
    </source>
</evidence>
<dbReference type="EMBL" id="VJMH01000005">
    <property type="protein sequence ID" value="KAF0720640.1"/>
    <property type="molecule type" value="Genomic_DNA"/>
</dbReference>
<evidence type="ECO:0000313" key="7">
    <source>
        <dbReference type="Proteomes" id="UP000332933"/>
    </source>
</evidence>
<dbReference type="PANTHER" id="PTHR23236:SF11">
    <property type="entry name" value="EUKARYOTIC TRANSLATION INITIATION FACTOR 4H"/>
    <property type="match status" value="1"/>
</dbReference>
<name>A0A485K345_9STRA</name>
<feature type="compositionally biased region" description="Polar residues" evidence="3">
    <location>
        <begin position="1"/>
        <end position="12"/>
    </location>
</feature>
<dbReference type="AlphaFoldDB" id="A0A485K345"/>
<evidence type="ECO:0000256" key="2">
    <source>
        <dbReference type="PROSITE-ProRule" id="PRU00176"/>
    </source>
</evidence>
<organism evidence="6 7">
    <name type="scientific">Aphanomyces stellatus</name>
    <dbReference type="NCBI Taxonomy" id="120398"/>
    <lineage>
        <taxon>Eukaryota</taxon>
        <taxon>Sar</taxon>
        <taxon>Stramenopiles</taxon>
        <taxon>Oomycota</taxon>
        <taxon>Saprolegniomycetes</taxon>
        <taxon>Saprolegniales</taxon>
        <taxon>Verrucalvaceae</taxon>
        <taxon>Aphanomyces</taxon>
    </lineage>
</organism>
<dbReference type="SMART" id="SM00386">
    <property type="entry name" value="HAT"/>
    <property type="match status" value="4"/>
</dbReference>
<keyword evidence="1 2" id="KW-0694">RNA-binding</keyword>
<dbReference type="SMART" id="SM00360">
    <property type="entry name" value="RRM"/>
    <property type="match status" value="2"/>
</dbReference>
<evidence type="ECO:0000259" key="4">
    <source>
        <dbReference type="PROSITE" id="PS50102"/>
    </source>
</evidence>
<sequence>MAVSEPSGSSCESDIEDGLDSNPEEIELFKKQEKIMELVCKSSNSPHDYELHLAAIRELSSDPLYSSQLEQQFKRFHAVFPLPVDLWLQYITLDPTKLLESFDDYLQPVLYYKYIEDLEGDDDAENKWNIVLRALGSHWRESENVYNLYRSFLKNSIENIQEQAARVKSSYQCQLSNPYFEGSERVLSEYRVWTQYQSNPEKFAGDLQSIENRIRGGRSPIKRIQEFENLLEKIAAADIDLLQNTWLEYCNFVIKAIKTVGCAIVISVLERAVASVCLSAQLWQRYLNFLEEMSMNVLVVAKRATRNIPFIASPWVALFVALECDNENYIEIHRIATDLCRRNPSPLSLDQLLEVMLAYCDAIRRSKRMDLLRSAFKTCKMALAEWPAGRCCLMMYEAKCMGLSRQPCELDKKWKDMWDEILLLQGNLLTTWQTCISECVRVGGTSTETRNYYKRGVKKVEDYPVALAEAWISFERESSDHVQEWINARKAYFQIYSEYNAKINVEQNSQTSASIVTERENSSTSFILSDNASKKRKHDPQNEEQLKLMKRRKDDKIEDRQQEYKKYREQDETNHCTVFLCEFNKSITKGDLENLFIPCGKIKDIRLVTRNRDSKASRGMAYVEFENEAGALSALKLDKELFQGIHLNIKPSKPPSKPSKPVEKDGVWKTCTSTIYVANINGDMTEDVLHRHFINYGQVQDIVILAKNQKKDKKAYALVEFANEDAVLSVLQEVHVLIEGISVDVKRSRFTVVEMRDQQAKSRLKIKEVQEKKTQDTKTVKGVQVSPRNAQRASVNHMVPRSLAKGKTNSNVPMMKSNSDFRKFYAS</sequence>
<dbReference type="Gene3D" id="3.30.70.330">
    <property type="match status" value="2"/>
</dbReference>
<evidence type="ECO:0000313" key="5">
    <source>
        <dbReference type="EMBL" id="KAF0720640.1"/>
    </source>
</evidence>
<feature type="compositionally biased region" description="Acidic residues" evidence="3">
    <location>
        <begin position="13"/>
        <end position="22"/>
    </location>
</feature>
<dbReference type="Pfam" id="PF00076">
    <property type="entry name" value="RRM_1"/>
    <property type="match status" value="2"/>
</dbReference>
<evidence type="ECO:0000256" key="1">
    <source>
        <dbReference type="ARBA" id="ARBA00022884"/>
    </source>
</evidence>
<dbReference type="Gene3D" id="1.25.40.10">
    <property type="entry name" value="Tetratricopeptide repeat domain"/>
    <property type="match status" value="2"/>
</dbReference>
<keyword evidence="7" id="KW-1185">Reference proteome</keyword>
<dbReference type="InterPro" id="IPR000504">
    <property type="entry name" value="RRM_dom"/>
</dbReference>
<dbReference type="InterPro" id="IPR003107">
    <property type="entry name" value="HAT"/>
</dbReference>
<feature type="region of interest" description="Disordered" evidence="3">
    <location>
        <begin position="1"/>
        <end position="22"/>
    </location>
</feature>
<protein>
    <submittedName>
        <fullName evidence="6">Aste57867_154 protein</fullName>
    </submittedName>
</protein>
<dbReference type="PROSITE" id="PS50102">
    <property type="entry name" value="RRM"/>
    <property type="match status" value="2"/>
</dbReference>
<accession>A0A485K345</accession>
<dbReference type="Proteomes" id="UP000332933">
    <property type="component" value="Unassembled WGS sequence"/>
</dbReference>
<dbReference type="EMBL" id="CAADRA010000005">
    <property type="protein sequence ID" value="VFT77380.1"/>
    <property type="molecule type" value="Genomic_DNA"/>
</dbReference>
<feature type="domain" description="RRM" evidence="4">
    <location>
        <begin position="673"/>
        <end position="758"/>
    </location>
</feature>
<feature type="region of interest" description="Disordered" evidence="3">
    <location>
        <begin position="772"/>
        <end position="794"/>
    </location>
</feature>
<dbReference type="PANTHER" id="PTHR23236">
    <property type="entry name" value="EUKARYOTIC TRANSLATION INITIATION FACTOR 4B/4H"/>
    <property type="match status" value="1"/>
</dbReference>
<dbReference type="InterPro" id="IPR035979">
    <property type="entry name" value="RBD_domain_sf"/>
</dbReference>
<dbReference type="GO" id="GO:0003723">
    <property type="term" value="F:RNA binding"/>
    <property type="evidence" value="ECO:0007669"/>
    <property type="project" value="UniProtKB-UniRule"/>
</dbReference>
<reference evidence="6 7" key="1">
    <citation type="submission" date="2019-03" db="EMBL/GenBank/DDBJ databases">
        <authorList>
            <person name="Gaulin E."/>
            <person name="Dumas B."/>
        </authorList>
    </citation>
    <scope>NUCLEOTIDE SEQUENCE [LARGE SCALE GENOMIC DNA]</scope>
    <source>
        <strain evidence="6">CBS 568.67</strain>
    </source>
</reference>
<reference evidence="5" key="2">
    <citation type="submission" date="2019-06" db="EMBL/GenBank/DDBJ databases">
        <title>Genomics analysis of Aphanomyces spp. identifies a new class of oomycete effector associated with host adaptation.</title>
        <authorList>
            <person name="Gaulin E."/>
        </authorList>
    </citation>
    <scope>NUCLEOTIDE SEQUENCE</scope>
    <source>
        <strain evidence="5">CBS 578.67</strain>
    </source>
</reference>
<dbReference type="OrthoDB" id="360390at2759"/>
<proteinExistence type="predicted"/>
<evidence type="ECO:0000256" key="3">
    <source>
        <dbReference type="SAM" id="MobiDB-lite"/>
    </source>
</evidence>
<dbReference type="SUPFAM" id="SSF48452">
    <property type="entry name" value="TPR-like"/>
    <property type="match status" value="1"/>
</dbReference>
<dbReference type="InterPro" id="IPR012677">
    <property type="entry name" value="Nucleotide-bd_a/b_plait_sf"/>
</dbReference>